<feature type="region of interest" description="Disordered" evidence="1">
    <location>
        <begin position="1"/>
        <end position="115"/>
    </location>
</feature>
<dbReference type="AlphaFoldDB" id="A0AAV2M2I2"/>
<evidence type="ECO:0000313" key="3">
    <source>
        <dbReference type="Proteomes" id="UP001497482"/>
    </source>
</evidence>
<evidence type="ECO:0000256" key="1">
    <source>
        <dbReference type="SAM" id="MobiDB-lite"/>
    </source>
</evidence>
<name>A0AAV2M2I2_KNICA</name>
<keyword evidence="3" id="KW-1185">Reference proteome</keyword>
<evidence type="ECO:0000313" key="2">
    <source>
        <dbReference type="EMBL" id="CAL1607465.1"/>
    </source>
</evidence>
<reference evidence="2 3" key="1">
    <citation type="submission" date="2024-04" db="EMBL/GenBank/DDBJ databases">
        <authorList>
            <person name="Waldvogel A.-M."/>
            <person name="Schoenle A."/>
        </authorList>
    </citation>
    <scope>NUCLEOTIDE SEQUENCE [LARGE SCALE GENOMIC DNA]</scope>
</reference>
<proteinExistence type="predicted"/>
<feature type="compositionally biased region" description="Basic and acidic residues" evidence="1">
    <location>
        <begin position="82"/>
        <end position="92"/>
    </location>
</feature>
<dbReference type="Proteomes" id="UP001497482">
    <property type="component" value="Chromosome 5"/>
</dbReference>
<accession>A0AAV2M2I2</accession>
<organism evidence="2 3">
    <name type="scientific">Knipowitschia caucasica</name>
    <name type="common">Caucasian dwarf goby</name>
    <name type="synonym">Pomatoschistus caucasicus</name>
    <dbReference type="NCBI Taxonomy" id="637954"/>
    <lineage>
        <taxon>Eukaryota</taxon>
        <taxon>Metazoa</taxon>
        <taxon>Chordata</taxon>
        <taxon>Craniata</taxon>
        <taxon>Vertebrata</taxon>
        <taxon>Euteleostomi</taxon>
        <taxon>Actinopterygii</taxon>
        <taxon>Neopterygii</taxon>
        <taxon>Teleostei</taxon>
        <taxon>Neoteleostei</taxon>
        <taxon>Acanthomorphata</taxon>
        <taxon>Gobiaria</taxon>
        <taxon>Gobiiformes</taxon>
        <taxon>Gobioidei</taxon>
        <taxon>Gobiidae</taxon>
        <taxon>Gobiinae</taxon>
        <taxon>Knipowitschia</taxon>
    </lineage>
</organism>
<dbReference type="EMBL" id="OZ035827">
    <property type="protein sequence ID" value="CAL1607465.1"/>
    <property type="molecule type" value="Genomic_DNA"/>
</dbReference>
<sequence>MCVSLRPHTERPLIKAPSSQGPSLRPSPLLQLHLCSQGPLLPRTTSTGTRADHRDHNSPEPLLTGITTAQNLGPQGSSLSRTLEHRDQHCPEPRSTGTSTTDHRDQHCPEPRSTGTSMRRCVGLLLACLWASAAAGDGEDCNICIRLKPLETHTQPSEKEAEARLRTRGRVLRRTLWGLEQSTPEDQGQGPQAYSVCCQQRAVQLSVIDRWT</sequence>
<gene>
    <name evidence="2" type="ORF">KC01_LOCUS34504</name>
</gene>
<feature type="compositionally biased region" description="Basic and acidic residues" evidence="1">
    <location>
        <begin position="101"/>
        <end position="110"/>
    </location>
</feature>
<protein>
    <submittedName>
        <fullName evidence="2">Uncharacterized protein</fullName>
    </submittedName>
</protein>
<feature type="compositionally biased region" description="Polar residues" evidence="1">
    <location>
        <begin position="65"/>
        <end position="81"/>
    </location>
</feature>